<dbReference type="InterPro" id="IPR036680">
    <property type="entry name" value="SPOR-like_sf"/>
</dbReference>
<proteinExistence type="predicted"/>
<dbReference type="EMBL" id="JAOVZO020000019">
    <property type="protein sequence ID" value="MDC8014715.1"/>
    <property type="molecule type" value="Genomic_DNA"/>
</dbReference>
<dbReference type="GO" id="GO:0042834">
    <property type="term" value="F:peptidoglycan binding"/>
    <property type="evidence" value="ECO:0007669"/>
    <property type="project" value="InterPro"/>
</dbReference>
<dbReference type="RefSeq" id="WP_263541041.1">
    <property type="nucleotide sequence ID" value="NZ_JAOVZO020000019.1"/>
</dbReference>
<evidence type="ECO:0000313" key="3">
    <source>
        <dbReference type="Proteomes" id="UP001139971"/>
    </source>
</evidence>
<dbReference type="Gene3D" id="3.30.70.1070">
    <property type="entry name" value="Sporulation related repeat"/>
    <property type="match status" value="1"/>
</dbReference>
<dbReference type="PROSITE" id="PS51724">
    <property type="entry name" value="SPOR"/>
    <property type="match status" value="1"/>
</dbReference>
<comment type="caution">
    <text evidence="2">The sequence shown here is derived from an EMBL/GenBank/DDBJ whole genome shotgun (WGS) entry which is preliminary data.</text>
</comment>
<dbReference type="Proteomes" id="UP001139971">
    <property type="component" value="Unassembled WGS sequence"/>
</dbReference>
<dbReference type="AlphaFoldDB" id="A0A9X4BI03"/>
<feature type="domain" description="SPOR" evidence="1">
    <location>
        <begin position="106"/>
        <end position="182"/>
    </location>
</feature>
<protein>
    <submittedName>
        <fullName evidence="2">SPOR domain-containing protein</fullName>
    </submittedName>
</protein>
<accession>A0A9X4BI03</accession>
<keyword evidence="3" id="KW-1185">Reference proteome</keyword>
<evidence type="ECO:0000259" key="1">
    <source>
        <dbReference type="PROSITE" id="PS51724"/>
    </source>
</evidence>
<sequence length="221" mass="24683">MFLRVLFMLLLALNLGVASWLYFTPQAAKTQLPVTDVGIARLELIAEREPPGDAASSELAEAPARGPAAAETCRSIGPFPTQADVRTAINKLTPLTRRIQFREARTTQPRGYWVFVPAMASREQALGVARQLSGKGVRDYYVVTAGDQQNTISLGLFRDQNNAERRRAEIAALGFSPQLVQRTEDLPVYWIDFAEDRERPLDWHAQLPDLIDLKEQTVACF</sequence>
<organism evidence="2 3">
    <name type="scientific">Tahibacter soli</name>
    <dbReference type="NCBI Taxonomy" id="2983605"/>
    <lineage>
        <taxon>Bacteria</taxon>
        <taxon>Pseudomonadati</taxon>
        <taxon>Pseudomonadota</taxon>
        <taxon>Gammaproteobacteria</taxon>
        <taxon>Lysobacterales</taxon>
        <taxon>Rhodanobacteraceae</taxon>
        <taxon>Tahibacter</taxon>
    </lineage>
</organism>
<reference evidence="2" key="1">
    <citation type="submission" date="2023-02" db="EMBL/GenBank/DDBJ databases">
        <title>Tahibacter soli sp. nov. isolated from soil.</title>
        <authorList>
            <person name="Baek J.H."/>
            <person name="Lee J.K."/>
            <person name="Choi D.G."/>
            <person name="Jeon C.O."/>
        </authorList>
    </citation>
    <scope>NUCLEOTIDE SEQUENCE</scope>
    <source>
        <strain evidence="2">BL</strain>
    </source>
</reference>
<dbReference type="InterPro" id="IPR007730">
    <property type="entry name" value="SPOR-like_dom"/>
</dbReference>
<gene>
    <name evidence="2" type="ORF">OD750_019395</name>
</gene>
<dbReference type="Pfam" id="PF05036">
    <property type="entry name" value="SPOR"/>
    <property type="match status" value="1"/>
</dbReference>
<name>A0A9X4BI03_9GAMM</name>
<evidence type="ECO:0000313" key="2">
    <source>
        <dbReference type="EMBL" id="MDC8014715.1"/>
    </source>
</evidence>